<dbReference type="InterPro" id="IPR029068">
    <property type="entry name" value="Glyas_Bleomycin-R_OHBP_Dase"/>
</dbReference>
<feature type="domain" description="Glyoxalase/fosfomycin resistance/dioxygenase" evidence="1">
    <location>
        <begin position="14"/>
        <end position="130"/>
    </location>
</feature>
<accession>A0ABU8RGG1</accession>
<evidence type="ECO:0000313" key="2">
    <source>
        <dbReference type="EMBL" id="MEJ5944166.1"/>
    </source>
</evidence>
<dbReference type="Proteomes" id="UP001387100">
    <property type="component" value="Unassembled WGS sequence"/>
</dbReference>
<evidence type="ECO:0000259" key="1">
    <source>
        <dbReference type="Pfam" id="PF00903"/>
    </source>
</evidence>
<comment type="caution">
    <text evidence="2">The sequence shown here is derived from an EMBL/GenBank/DDBJ whole genome shotgun (WGS) entry which is preliminary data.</text>
</comment>
<dbReference type="PANTHER" id="PTHR33990:SF1">
    <property type="entry name" value="PROTEIN YJDN"/>
    <property type="match status" value="1"/>
</dbReference>
<dbReference type="EMBL" id="JBBIAA010000002">
    <property type="protein sequence ID" value="MEJ5944166.1"/>
    <property type="molecule type" value="Genomic_DNA"/>
</dbReference>
<organism evidence="2 3">
    <name type="scientific">Pseudokineococcus basanitobsidens</name>
    <dbReference type="NCBI Taxonomy" id="1926649"/>
    <lineage>
        <taxon>Bacteria</taxon>
        <taxon>Bacillati</taxon>
        <taxon>Actinomycetota</taxon>
        <taxon>Actinomycetes</taxon>
        <taxon>Kineosporiales</taxon>
        <taxon>Kineosporiaceae</taxon>
        <taxon>Pseudokineococcus</taxon>
    </lineage>
</organism>
<gene>
    <name evidence="2" type="ORF">WDZ17_02520</name>
</gene>
<reference evidence="2 3" key="1">
    <citation type="journal article" date="2017" name="Int. J. Syst. Evol. Microbiol.">
        <title>Pseudokineococcus basanitobsidens sp. nov., isolated from volcanic rock.</title>
        <authorList>
            <person name="Lee D.W."/>
            <person name="Park M.Y."/>
            <person name="Kim J.J."/>
            <person name="Kim B.S."/>
        </authorList>
    </citation>
    <scope>NUCLEOTIDE SEQUENCE [LARGE SCALE GENOMIC DNA]</scope>
    <source>
        <strain evidence="2 3">DSM 103726</strain>
    </source>
</reference>
<dbReference type="RefSeq" id="WP_339573557.1">
    <property type="nucleotide sequence ID" value="NZ_JBBIAA010000002.1"/>
</dbReference>
<keyword evidence="3" id="KW-1185">Reference proteome</keyword>
<evidence type="ECO:0000313" key="3">
    <source>
        <dbReference type="Proteomes" id="UP001387100"/>
    </source>
</evidence>
<dbReference type="CDD" id="cd06588">
    <property type="entry name" value="PhnB_like"/>
    <property type="match status" value="1"/>
</dbReference>
<dbReference type="Gene3D" id="3.10.180.10">
    <property type="entry name" value="2,3-Dihydroxybiphenyl 1,2-Dioxygenase, domain 1"/>
    <property type="match status" value="1"/>
</dbReference>
<proteinExistence type="predicted"/>
<dbReference type="InterPro" id="IPR004360">
    <property type="entry name" value="Glyas_Fos-R_dOase_dom"/>
</dbReference>
<dbReference type="InterPro" id="IPR028973">
    <property type="entry name" value="PhnB-like"/>
</dbReference>
<dbReference type="PANTHER" id="PTHR33990">
    <property type="entry name" value="PROTEIN YJDN-RELATED"/>
    <property type="match status" value="1"/>
</dbReference>
<name>A0ABU8RGG1_9ACTN</name>
<dbReference type="SUPFAM" id="SSF54593">
    <property type="entry name" value="Glyoxalase/Bleomycin resistance protein/Dihydroxybiphenyl dioxygenase"/>
    <property type="match status" value="1"/>
</dbReference>
<dbReference type="Pfam" id="PF00903">
    <property type="entry name" value="Glyoxalase"/>
    <property type="match status" value="1"/>
</dbReference>
<sequence length="137" mass="14450">MTVEMCPYLHPRGSAREALAAYRRALGGDEPALATYDDIGMDDPAVRDLVANASLRSPVVGPLMVSDVPPGTEPLPPAGQVCLFGDDEAALQAAWDVLVEGGEVEQPLEPSPWGSRFGSCRDRWGVSWMVDIAGAGG</sequence>
<protein>
    <submittedName>
        <fullName evidence="2">VOC family protein</fullName>
    </submittedName>
</protein>